<dbReference type="Gene3D" id="1.10.3720.10">
    <property type="entry name" value="MetI-like"/>
    <property type="match status" value="1"/>
</dbReference>
<evidence type="ECO:0000256" key="4">
    <source>
        <dbReference type="ARBA" id="ARBA00022448"/>
    </source>
</evidence>
<dbReference type="NCBIfam" id="TIGR00974">
    <property type="entry name" value="3a0107s02c"/>
    <property type="match status" value="1"/>
</dbReference>
<evidence type="ECO:0000256" key="1">
    <source>
        <dbReference type="ARBA" id="ARBA00004651"/>
    </source>
</evidence>
<feature type="domain" description="ABC transmembrane type-1" evidence="11">
    <location>
        <begin position="225"/>
        <end position="432"/>
    </location>
</feature>
<feature type="transmembrane region" description="Helical" evidence="9">
    <location>
        <begin position="341"/>
        <end position="363"/>
    </location>
</feature>
<evidence type="ECO:0000256" key="6">
    <source>
        <dbReference type="ARBA" id="ARBA00022692"/>
    </source>
</evidence>
<name>A0A4R3NVP7_9HYPH</name>
<comment type="subcellular location">
    <subcellularLocation>
        <location evidence="9">Cell inner membrane</location>
        <topology evidence="9">Multi-pass membrane protein</topology>
    </subcellularLocation>
    <subcellularLocation>
        <location evidence="1">Cell membrane</location>
        <topology evidence="1">Multi-pass membrane protein</topology>
    </subcellularLocation>
</comment>
<keyword evidence="13" id="KW-1185">Reference proteome</keyword>
<keyword evidence="4" id="KW-0813">Transport</keyword>
<proteinExistence type="inferred from homology"/>
<protein>
    <recommendedName>
        <fullName evidence="3 9">Phosphate transport system permease protein PstA</fullName>
    </recommendedName>
</protein>
<dbReference type="Pfam" id="PF00528">
    <property type="entry name" value="BPD_transp_1"/>
    <property type="match status" value="1"/>
</dbReference>
<dbReference type="Proteomes" id="UP000295097">
    <property type="component" value="Unassembled WGS sequence"/>
</dbReference>
<dbReference type="InterPro" id="IPR035906">
    <property type="entry name" value="MetI-like_sf"/>
</dbReference>
<feature type="region of interest" description="Disordered" evidence="10">
    <location>
        <begin position="1"/>
        <end position="23"/>
    </location>
</feature>
<dbReference type="GO" id="GO:0005315">
    <property type="term" value="F:phosphate transmembrane transporter activity"/>
    <property type="evidence" value="ECO:0007669"/>
    <property type="project" value="InterPro"/>
</dbReference>
<dbReference type="Pfam" id="PF11812">
    <property type="entry name" value="DUF3333"/>
    <property type="match status" value="1"/>
</dbReference>
<keyword evidence="5 9" id="KW-1003">Cell membrane</keyword>
<keyword evidence="6 9" id="KW-0812">Transmembrane</keyword>
<feature type="transmembrane region" description="Helical" evidence="9">
    <location>
        <begin position="298"/>
        <end position="320"/>
    </location>
</feature>
<dbReference type="EMBL" id="SMAR01000006">
    <property type="protein sequence ID" value="TCT41773.1"/>
    <property type="molecule type" value="Genomic_DNA"/>
</dbReference>
<feature type="transmembrane region" description="Helical" evidence="9">
    <location>
        <begin position="270"/>
        <end position="292"/>
    </location>
</feature>
<evidence type="ECO:0000313" key="13">
    <source>
        <dbReference type="Proteomes" id="UP000295097"/>
    </source>
</evidence>
<dbReference type="InterPro" id="IPR024573">
    <property type="entry name" value="DUF3333"/>
</dbReference>
<evidence type="ECO:0000256" key="9">
    <source>
        <dbReference type="RuleBase" id="RU363043"/>
    </source>
</evidence>
<reference evidence="12 13" key="1">
    <citation type="submission" date="2019-03" db="EMBL/GenBank/DDBJ databases">
        <title>Freshwater and sediment microbial communities from various areas in North America, analyzing microbe dynamics in response to fracking.</title>
        <authorList>
            <person name="Lamendella R."/>
        </authorList>
    </citation>
    <scope>NUCLEOTIDE SEQUENCE [LARGE SCALE GENOMIC DNA]</scope>
    <source>
        <strain evidence="12 13">175.2</strain>
    </source>
</reference>
<evidence type="ECO:0000256" key="7">
    <source>
        <dbReference type="ARBA" id="ARBA00022989"/>
    </source>
</evidence>
<organism evidence="12 13">
    <name type="scientific">Martelella mediterranea</name>
    <dbReference type="NCBI Taxonomy" id="293089"/>
    <lineage>
        <taxon>Bacteria</taxon>
        <taxon>Pseudomonadati</taxon>
        <taxon>Pseudomonadota</taxon>
        <taxon>Alphaproteobacteria</taxon>
        <taxon>Hyphomicrobiales</taxon>
        <taxon>Aurantimonadaceae</taxon>
        <taxon>Martelella</taxon>
    </lineage>
</organism>
<accession>A0A4R3NVP7</accession>
<comment type="caution">
    <text evidence="12">The sequence shown here is derived from an EMBL/GenBank/DDBJ whole genome shotgun (WGS) entry which is preliminary data.</text>
</comment>
<evidence type="ECO:0000256" key="5">
    <source>
        <dbReference type="ARBA" id="ARBA00022475"/>
    </source>
</evidence>
<evidence type="ECO:0000256" key="8">
    <source>
        <dbReference type="ARBA" id="ARBA00023136"/>
    </source>
</evidence>
<feature type="transmembrane region" description="Helical" evidence="9">
    <location>
        <begin position="229"/>
        <end position="250"/>
    </location>
</feature>
<dbReference type="PANTHER" id="PTHR43470">
    <property type="entry name" value="PHOSPHATE TRANSPORT SYSTEM PERMEASE PROTEIN PSTA-RELATED"/>
    <property type="match status" value="1"/>
</dbReference>
<sequence length="443" mass="47523">MTDVTQAPVPQRQNEHKATAEKRKKRLKQRLAAELRFRTYGLMAIALGLFFLAVLFVSIVSNGYSAFQQTTITLPVTFTEAIIDPQDRRTDDPEALLRSNYNSILANAVAEALGLDPANQTTMRHAMRLISLNAGIRLREVVQEDPSVIGKTLSVTFLASAPADAAFKSAGKEERLGSGHGLNQTQEVWLSELIAQGSVNQSFNIGFLVNGASSRPEAAGIGVALAGSFYMLVIVLVLALPIGVASAIYLEEFAPRNRFTDLIEVNINNLAAVPSIVFGLLGLAFFIGYAGVPRSSVLVGGLVLTLLTLPTIIIATRSALDAVPFSVREAALSVGASRMQAVFHHVLPLATPGIVTGAILGMARALGETAPLLLIGMVAFVADYPESPLDAATALPVQIYMWAGEVQQGFIARTSAAIMVLLVFLLSMNVIAVVLRRRFEKKW</sequence>
<dbReference type="SUPFAM" id="SSF161098">
    <property type="entry name" value="MetI-like"/>
    <property type="match status" value="1"/>
</dbReference>
<feature type="transmembrane region" description="Helical" evidence="9">
    <location>
        <begin position="40"/>
        <end position="60"/>
    </location>
</feature>
<dbReference type="GO" id="GO:0005886">
    <property type="term" value="C:plasma membrane"/>
    <property type="evidence" value="ECO:0007669"/>
    <property type="project" value="UniProtKB-SubCell"/>
</dbReference>
<evidence type="ECO:0000256" key="10">
    <source>
        <dbReference type="SAM" id="MobiDB-lite"/>
    </source>
</evidence>
<comment type="similarity">
    <text evidence="2 9">Belongs to the binding-protein-dependent transport system permease family. CysTW subfamily.</text>
</comment>
<evidence type="ECO:0000256" key="2">
    <source>
        <dbReference type="ARBA" id="ARBA00007069"/>
    </source>
</evidence>
<evidence type="ECO:0000313" key="12">
    <source>
        <dbReference type="EMBL" id="TCT41773.1"/>
    </source>
</evidence>
<dbReference type="OrthoDB" id="9807065at2"/>
<feature type="transmembrane region" description="Helical" evidence="9">
    <location>
        <begin position="410"/>
        <end position="435"/>
    </location>
</feature>
<dbReference type="PROSITE" id="PS50928">
    <property type="entry name" value="ABC_TM1"/>
    <property type="match status" value="1"/>
</dbReference>
<evidence type="ECO:0000256" key="3">
    <source>
        <dbReference type="ARBA" id="ARBA00016864"/>
    </source>
</evidence>
<keyword evidence="8 9" id="KW-0472">Membrane</keyword>
<gene>
    <name evidence="12" type="ORF">EDC90_100631</name>
</gene>
<dbReference type="RefSeq" id="WP_132309519.1">
    <property type="nucleotide sequence ID" value="NZ_SMAR01000006.1"/>
</dbReference>
<dbReference type="CDD" id="cd06261">
    <property type="entry name" value="TM_PBP2"/>
    <property type="match status" value="1"/>
</dbReference>
<dbReference type="AlphaFoldDB" id="A0A4R3NVP7"/>
<dbReference type="InterPro" id="IPR005672">
    <property type="entry name" value="Phosphate_PstA"/>
</dbReference>
<evidence type="ECO:0000259" key="11">
    <source>
        <dbReference type="PROSITE" id="PS50928"/>
    </source>
</evidence>
<keyword evidence="7 9" id="KW-1133">Transmembrane helix</keyword>
<dbReference type="GO" id="GO:0035435">
    <property type="term" value="P:phosphate ion transmembrane transport"/>
    <property type="evidence" value="ECO:0007669"/>
    <property type="project" value="InterPro"/>
</dbReference>
<dbReference type="InterPro" id="IPR000515">
    <property type="entry name" value="MetI-like"/>
</dbReference>